<gene>
    <name evidence="1" type="ORF">FO440_12285</name>
</gene>
<dbReference type="EMBL" id="VLPK01000002">
    <property type="protein sequence ID" value="TSJ40526.1"/>
    <property type="molecule type" value="Genomic_DNA"/>
</dbReference>
<organism evidence="1 2">
    <name type="scientific">Mucilaginibacter corticis</name>
    <dbReference type="NCBI Taxonomy" id="2597670"/>
    <lineage>
        <taxon>Bacteria</taxon>
        <taxon>Pseudomonadati</taxon>
        <taxon>Bacteroidota</taxon>
        <taxon>Sphingobacteriia</taxon>
        <taxon>Sphingobacteriales</taxon>
        <taxon>Sphingobacteriaceae</taxon>
        <taxon>Mucilaginibacter</taxon>
    </lineage>
</organism>
<protein>
    <submittedName>
        <fullName evidence="1">Uncharacterized protein</fullName>
    </submittedName>
</protein>
<evidence type="ECO:0000313" key="1">
    <source>
        <dbReference type="EMBL" id="TSJ40526.1"/>
    </source>
</evidence>
<reference evidence="1 2" key="1">
    <citation type="submission" date="2019-07" db="EMBL/GenBank/DDBJ databases">
        <authorList>
            <person name="Huq M.A."/>
        </authorList>
    </citation>
    <scope>NUCLEOTIDE SEQUENCE [LARGE SCALE GENOMIC DNA]</scope>
    <source>
        <strain evidence="1 2">MAH-19</strain>
    </source>
</reference>
<evidence type="ECO:0000313" key="2">
    <source>
        <dbReference type="Proteomes" id="UP000318733"/>
    </source>
</evidence>
<comment type="caution">
    <text evidence="1">The sequence shown here is derived from an EMBL/GenBank/DDBJ whole genome shotgun (WGS) entry which is preliminary data.</text>
</comment>
<sequence length="115" mass="12639">MCFKILYHKSLSVFLTLVFVLFSVGHVALTSASAHPSSHTIVQDTFKKESTPLVGKVFAHPKITVHKKSASAVTASLIFSFTAYGSIKSEQTAKADLCKPALTTDFQKLHCIWRI</sequence>
<dbReference type="AlphaFoldDB" id="A0A556MKT0"/>
<dbReference type="RefSeq" id="WP_144248564.1">
    <property type="nucleotide sequence ID" value="NZ_VLPK01000002.1"/>
</dbReference>
<name>A0A556MKT0_9SPHI</name>
<accession>A0A556MKT0</accession>
<dbReference type="Proteomes" id="UP000318733">
    <property type="component" value="Unassembled WGS sequence"/>
</dbReference>
<keyword evidence="2" id="KW-1185">Reference proteome</keyword>
<proteinExistence type="predicted"/>